<proteinExistence type="predicted"/>
<feature type="region of interest" description="Disordered" evidence="1">
    <location>
        <begin position="205"/>
        <end position="245"/>
    </location>
</feature>
<sequence>MGIEALAASGESRRVLIRQEAFLEGRQFLLGGYGLLESRVCEVNCVGLSASAGVVTDHVGEILDSFTPSQPLPLPVPHPAPPPVTAAFLHVSPSLTSLYTPQKAGAGDPSAIPSICRISAAHSGMGLARLRREREAVLLRRDELDGDLQILRDEKSQKKLSEEVGELSESEEEEVESKDNHPDEIAFDNEVAGLKSNFLSRVQNLLKRSSPPAADTQPGKRKRGEDEPVELTFLRDDLPAGTCLK</sequence>
<accession>A0AAP0AVD3</accession>
<evidence type="ECO:0000313" key="2">
    <source>
        <dbReference type="EMBL" id="KAK8916475.1"/>
    </source>
</evidence>
<reference evidence="2 3" key="1">
    <citation type="journal article" date="2022" name="Nat. Plants">
        <title>Genomes of leafy and leafless Platanthera orchids illuminate the evolution of mycoheterotrophy.</title>
        <authorList>
            <person name="Li M.H."/>
            <person name="Liu K.W."/>
            <person name="Li Z."/>
            <person name="Lu H.C."/>
            <person name="Ye Q.L."/>
            <person name="Zhang D."/>
            <person name="Wang J.Y."/>
            <person name="Li Y.F."/>
            <person name="Zhong Z.M."/>
            <person name="Liu X."/>
            <person name="Yu X."/>
            <person name="Liu D.K."/>
            <person name="Tu X.D."/>
            <person name="Liu B."/>
            <person name="Hao Y."/>
            <person name="Liao X.Y."/>
            <person name="Jiang Y.T."/>
            <person name="Sun W.H."/>
            <person name="Chen J."/>
            <person name="Chen Y.Q."/>
            <person name="Ai Y."/>
            <person name="Zhai J.W."/>
            <person name="Wu S.S."/>
            <person name="Zhou Z."/>
            <person name="Hsiao Y.Y."/>
            <person name="Wu W.L."/>
            <person name="Chen Y.Y."/>
            <person name="Lin Y.F."/>
            <person name="Hsu J.L."/>
            <person name="Li C.Y."/>
            <person name="Wang Z.W."/>
            <person name="Zhao X."/>
            <person name="Zhong W.Y."/>
            <person name="Ma X.K."/>
            <person name="Ma L."/>
            <person name="Huang J."/>
            <person name="Chen G.Z."/>
            <person name="Huang M.Z."/>
            <person name="Huang L."/>
            <person name="Peng D.H."/>
            <person name="Luo Y.B."/>
            <person name="Zou S.Q."/>
            <person name="Chen S.P."/>
            <person name="Lan S."/>
            <person name="Tsai W.C."/>
            <person name="Van de Peer Y."/>
            <person name="Liu Z.J."/>
        </authorList>
    </citation>
    <scope>NUCLEOTIDE SEQUENCE [LARGE SCALE GENOMIC DNA]</scope>
    <source>
        <strain evidence="2">Lor287</strain>
    </source>
</reference>
<feature type="region of interest" description="Disordered" evidence="1">
    <location>
        <begin position="157"/>
        <end position="184"/>
    </location>
</feature>
<feature type="compositionally biased region" description="Acidic residues" evidence="1">
    <location>
        <begin position="163"/>
        <end position="176"/>
    </location>
</feature>
<dbReference type="AlphaFoldDB" id="A0AAP0AVD3"/>
<gene>
    <name evidence="2" type="ORF">KSP39_PZI022468</name>
</gene>
<dbReference type="EMBL" id="JBBWWQ010000020">
    <property type="protein sequence ID" value="KAK8916475.1"/>
    <property type="molecule type" value="Genomic_DNA"/>
</dbReference>
<organism evidence="2 3">
    <name type="scientific">Platanthera zijinensis</name>
    <dbReference type="NCBI Taxonomy" id="2320716"/>
    <lineage>
        <taxon>Eukaryota</taxon>
        <taxon>Viridiplantae</taxon>
        <taxon>Streptophyta</taxon>
        <taxon>Embryophyta</taxon>
        <taxon>Tracheophyta</taxon>
        <taxon>Spermatophyta</taxon>
        <taxon>Magnoliopsida</taxon>
        <taxon>Liliopsida</taxon>
        <taxon>Asparagales</taxon>
        <taxon>Orchidaceae</taxon>
        <taxon>Orchidoideae</taxon>
        <taxon>Orchideae</taxon>
        <taxon>Orchidinae</taxon>
        <taxon>Platanthera</taxon>
    </lineage>
</organism>
<keyword evidence="3" id="KW-1185">Reference proteome</keyword>
<name>A0AAP0AVD3_9ASPA</name>
<evidence type="ECO:0000313" key="3">
    <source>
        <dbReference type="Proteomes" id="UP001418222"/>
    </source>
</evidence>
<protein>
    <submittedName>
        <fullName evidence="2">Uncharacterized protein</fullName>
    </submittedName>
</protein>
<evidence type="ECO:0000256" key="1">
    <source>
        <dbReference type="SAM" id="MobiDB-lite"/>
    </source>
</evidence>
<dbReference type="Proteomes" id="UP001418222">
    <property type="component" value="Unassembled WGS sequence"/>
</dbReference>
<comment type="caution">
    <text evidence="2">The sequence shown here is derived from an EMBL/GenBank/DDBJ whole genome shotgun (WGS) entry which is preliminary data.</text>
</comment>